<sequence>MHDEDHINTIFHFSTNILCFVVLSGYSIMCSEELFTLNSWVKKFLYNLSDTIKAFSILFVIDLCIKFHSPHNWELLIGYIYIFLHQLKNIHLIMLNLISNDNST</sequence>
<comment type="caution">
    <text evidence="1">The sequence shown here is derived from an EMBL/GenBank/DDBJ whole genome shotgun (WGS) entry which is preliminary data.</text>
</comment>
<evidence type="ECO:0000313" key="2">
    <source>
        <dbReference type="Proteomes" id="UP000829398"/>
    </source>
</evidence>
<evidence type="ECO:0000313" key="1">
    <source>
        <dbReference type="EMBL" id="KAH9718584.1"/>
    </source>
</evidence>
<keyword evidence="2" id="KW-1185">Reference proteome</keyword>
<proteinExistence type="predicted"/>
<dbReference type="EMBL" id="CM039176">
    <property type="protein sequence ID" value="KAH9718584.1"/>
    <property type="molecule type" value="Genomic_DNA"/>
</dbReference>
<gene>
    <name evidence="1" type="ORF">KPL71_022279</name>
</gene>
<name>A0ACB8JKY7_CITSI</name>
<reference evidence="2" key="1">
    <citation type="journal article" date="2023" name="Hortic. Res.">
        <title>A chromosome-level phased genome enabling allele-level studies in sweet orange: a case study on citrus Huanglongbing tolerance.</title>
        <authorList>
            <person name="Wu B."/>
            <person name="Yu Q."/>
            <person name="Deng Z."/>
            <person name="Duan Y."/>
            <person name="Luo F."/>
            <person name="Gmitter F. Jr."/>
        </authorList>
    </citation>
    <scope>NUCLEOTIDE SEQUENCE [LARGE SCALE GENOMIC DNA]</scope>
    <source>
        <strain evidence="2">cv. Valencia</strain>
    </source>
</reference>
<organism evidence="1 2">
    <name type="scientific">Citrus sinensis</name>
    <name type="common">Sweet orange</name>
    <name type="synonym">Citrus aurantium var. sinensis</name>
    <dbReference type="NCBI Taxonomy" id="2711"/>
    <lineage>
        <taxon>Eukaryota</taxon>
        <taxon>Viridiplantae</taxon>
        <taxon>Streptophyta</taxon>
        <taxon>Embryophyta</taxon>
        <taxon>Tracheophyta</taxon>
        <taxon>Spermatophyta</taxon>
        <taxon>Magnoliopsida</taxon>
        <taxon>eudicotyledons</taxon>
        <taxon>Gunneridae</taxon>
        <taxon>Pentapetalae</taxon>
        <taxon>rosids</taxon>
        <taxon>malvids</taxon>
        <taxon>Sapindales</taxon>
        <taxon>Rutaceae</taxon>
        <taxon>Aurantioideae</taxon>
        <taxon>Citrus</taxon>
    </lineage>
</organism>
<protein>
    <submittedName>
        <fullName evidence="1">Chloroplast envelope membrane protein</fullName>
    </submittedName>
</protein>
<accession>A0ACB8JKY7</accession>
<dbReference type="Proteomes" id="UP000829398">
    <property type="component" value="Chromosome 7"/>
</dbReference>